<evidence type="ECO:0000256" key="1">
    <source>
        <dbReference type="SAM" id="Phobius"/>
    </source>
</evidence>
<feature type="transmembrane region" description="Helical" evidence="1">
    <location>
        <begin position="214"/>
        <end position="232"/>
    </location>
</feature>
<feature type="transmembrane region" description="Helical" evidence="1">
    <location>
        <begin position="66"/>
        <end position="87"/>
    </location>
</feature>
<feature type="domain" description="Fatty acid desaturase" evidence="2">
    <location>
        <begin position="65"/>
        <end position="299"/>
    </location>
</feature>
<name>A0ABX5M7B2_9PROT</name>
<feature type="transmembrane region" description="Helical" evidence="1">
    <location>
        <begin position="182"/>
        <end position="202"/>
    </location>
</feature>
<accession>A0ABX5M7B2</accession>
<sequence>MPAHKTKRSEIFRPSHEQNKLPLTFNNSVELKQLYLHRWVPNLKIPLFYGIWIALGIIAWNSSYWASTWVCYLGMGYIQMGIVTFMHDCTHSTLFKVRWKNQAFGIFAMIPLIISFTSFKEDHLIHHRHNRTSKDPDAFTMGKRGVGDFILFYAYAIIGVFLTAIQFTLIFPLKILRGKKALIHWSEIALHIVVMWAVFDWAASQSITNQVFNVWFWPLIFFGFFNSMRFIAEHYGCPWDAGPLVGTRTIISNQLNSFFWNNINYHIGHHARPGVPWYNLQKLHALLLPEIERAGALIDKSYLVIFIHALWQGPETAATTESRNSSSSKSFTRNID</sequence>
<dbReference type="InterPro" id="IPR005804">
    <property type="entry name" value="FA_desaturase_dom"/>
</dbReference>
<keyword evidence="1" id="KW-1133">Transmembrane helix</keyword>
<dbReference type="EMBL" id="QICQ01000011">
    <property type="protein sequence ID" value="PXV81610.1"/>
    <property type="molecule type" value="Genomic_DNA"/>
</dbReference>
<dbReference type="Proteomes" id="UP000247780">
    <property type="component" value="Unassembled WGS sequence"/>
</dbReference>
<dbReference type="RefSeq" id="WP_011634741.1">
    <property type="nucleotide sequence ID" value="NZ_FNYF01000024.1"/>
</dbReference>
<keyword evidence="1" id="KW-0472">Membrane</keyword>
<reference evidence="3 4" key="1">
    <citation type="submission" date="2018-04" db="EMBL/GenBank/DDBJ databases">
        <title>Active sludge and wastewater microbial communities from Klosterneuburg, Austria.</title>
        <authorList>
            <person name="Wagner M."/>
        </authorList>
    </citation>
    <scope>NUCLEOTIDE SEQUENCE [LARGE SCALE GENOMIC DNA]</scope>
    <source>
        <strain evidence="3 4">Nm 57</strain>
    </source>
</reference>
<keyword evidence="4" id="KW-1185">Reference proteome</keyword>
<keyword evidence="1" id="KW-0812">Transmembrane</keyword>
<proteinExistence type="predicted"/>
<feature type="transmembrane region" description="Helical" evidence="1">
    <location>
        <begin position="99"/>
        <end position="119"/>
    </location>
</feature>
<dbReference type="PANTHER" id="PTHR12879">
    <property type="entry name" value="SPHINGOLIPID DELTA 4 DESATURASE/C-4 HYDROXYLASE PROTEIN DES2"/>
    <property type="match status" value="1"/>
</dbReference>
<dbReference type="PANTHER" id="PTHR12879:SF8">
    <property type="entry name" value="SPHINGOLIPID DELTA(4)-DESATURASE DES1"/>
    <property type="match status" value="1"/>
</dbReference>
<evidence type="ECO:0000259" key="2">
    <source>
        <dbReference type="Pfam" id="PF00487"/>
    </source>
</evidence>
<dbReference type="Pfam" id="PF00487">
    <property type="entry name" value="FA_desaturase"/>
    <property type="match status" value="1"/>
</dbReference>
<evidence type="ECO:0000313" key="3">
    <source>
        <dbReference type="EMBL" id="PXV81610.1"/>
    </source>
</evidence>
<gene>
    <name evidence="3" type="ORF">C8R14_11152</name>
</gene>
<comment type="caution">
    <text evidence="3">The sequence shown here is derived from an EMBL/GenBank/DDBJ whole genome shotgun (WGS) entry which is preliminary data.</text>
</comment>
<organism evidence="3 4">
    <name type="scientific">Nitrosomonas eutropha</name>
    <dbReference type="NCBI Taxonomy" id="916"/>
    <lineage>
        <taxon>Bacteria</taxon>
        <taxon>Pseudomonadati</taxon>
        <taxon>Pseudomonadota</taxon>
        <taxon>Betaproteobacteria</taxon>
        <taxon>Nitrosomonadales</taxon>
        <taxon>Nitrosomonadaceae</taxon>
        <taxon>Nitrosomonas</taxon>
    </lineage>
</organism>
<evidence type="ECO:0000313" key="4">
    <source>
        <dbReference type="Proteomes" id="UP000247780"/>
    </source>
</evidence>
<feature type="transmembrane region" description="Helical" evidence="1">
    <location>
        <begin position="42"/>
        <end position="60"/>
    </location>
</feature>
<feature type="transmembrane region" description="Helical" evidence="1">
    <location>
        <begin position="150"/>
        <end position="170"/>
    </location>
</feature>
<protein>
    <submittedName>
        <fullName evidence="3">Fatty acid desaturase</fullName>
    </submittedName>
</protein>